<gene>
    <name evidence="3" type="primary">Ddc-001</name>
</gene>
<dbReference type="GO" id="GO:0016829">
    <property type="term" value="F:lyase activity"/>
    <property type="evidence" value="ECO:0007669"/>
    <property type="project" value="UniProtKB-KW"/>
</dbReference>
<protein>
    <submittedName>
        <fullName evidence="3">Hercynylcysteine sulfoxide lyase-like</fullName>
    </submittedName>
</protein>
<organism evidence="3">
    <name type="scientific">Phallusia mammillata</name>
    <dbReference type="NCBI Taxonomy" id="59560"/>
    <lineage>
        <taxon>Eukaryota</taxon>
        <taxon>Metazoa</taxon>
        <taxon>Chordata</taxon>
        <taxon>Tunicata</taxon>
        <taxon>Ascidiacea</taxon>
        <taxon>Phlebobranchia</taxon>
        <taxon>Ascidiidae</taxon>
        <taxon>Phallusia</taxon>
    </lineage>
</organism>
<dbReference type="Pfam" id="PF00266">
    <property type="entry name" value="Aminotran_5"/>
    <property type="match status" value="1"/>
</dbReference>
<dbReference type="Gene3D" id="3.40.640.10">
    <property type="entry name" value="Type I PLP-dependent aspartate aminotransferase-like (Major domain)"/>
    <property type="match status" value="1"/>
</dbReference>
<evidence type="ECO:0000313" key="3">
    <source>
        <dbReference type="EMBL" id="CAB3236607.1"/>
    </source>
</evidence>
<accession>A0A6F9DA29</accession>
<dbReference type="Gene3D" id="3.90.1150.10">
    <property type="entry name" value="Aspartate Aminotransferase, domain 1"/>
    <property type="match status" value="1"/>
</dbReference>
<dbReference type="InterPro" id="IPR015422">
    <property type="entry name" value="PyrdxlP-dep_Trfase_small"/>
</dbReference>
<dbReference type="EMBL" id="LR784400">
    <property type="protein sequence ID" value="CAB3236607.1"/>
    <property type="molecule type" value="mRNA"/>
</dbReference>
<sequence>MSGEKKSRDVVARSFGSFHSSNIETQLKAAETDEYVPPDFPVYLPNFAEYRKCEPEFGKPMKKKHFLLDDSLVFLNHGAFGAALKDGLEVAQDVQRYVEAQPVRFIDRELFPQIVHTQKRLAKYIGCKPSDFAMTENATLGTNSVLNSLELDEESVIYHLSTVYGAVKKSMDKVCQRTGAKMQMETLRFPLESKEDILDLVKTTLKPNTALALFSHIPSNTPFIMPVKELVQICHERNVPVLIDGAHALGTVILDLTDIDADYYILNTHKWFCSPKGCAALYVKPEHQAKIGALSVSHGYKSGFHSEHTFPGLRDYSPILGLQCCINFFNAIGPEVIITRNHSLLVDAVQLLTTAWKSSTLAPLDMHSSMCCVALPSRFYKSHEVKYEDAELVQNRLFHEHKIEVPVKCVQGVLYVRISVHIHNELSDYQRLSDAVLAL</sequence>
<dbReference type="InterPro" id="IPR000192">
    <property type="entry name" value="Aminotrans_V_dom"/>
</dbReference>
<reference evidence="3" key="1">
    <citation type="submission" date="2020-04" db="EMBL/GenBank/DDBJ databases">
        <authorList>
            <person name="Neveu A P."/>
        </authorList>
    </citation>
    <scope>NUCLEOTIDE SEQUENCE</scope>
    <source>
        <tissue evidence="3">Whole embryo</tissue>
    </source>
</reference>
<keyword evidence="1" id="KW-0663">Pyridoxal phosphate</keyword>
<dbReference type="InterPro" id="IPR015424">
    <property type="entry name" value="PyrdxlP-dep_Trfase"/>
</dbReference>
<dbReference type="AlphaFoldDB" id="A0A6F9DA29"/>
<dbReference type="InterPro" id="IPR015421">
    <property type="entry name" value="PyrdxlP-dep_Trfase_major"/>
</dbReference>
<name>A0A6F9DA29_9ASCI</name>
<dbReference type="PANTHER" id="PTHR43092:SF2">
    <property type="entry name" value="HERCYNYLCYSTEINE SULFOXIDE LYASE"/>
    <property type="match status" value="1"/>
</dbReference>
<proteinExistence type="evidence at transcript level"/>
<evidence type="ECO:0000256" key="1">
    <source>
        <dbReference type="ARBA" id="ARBA00022898"/>
    </source>
</evidence>
<keyword evidence="3" id="KW-0456">Lyase</keyword>
<dbReference type="PANTHER" id="PTHR43092">
    <property type="entry name" value="L-CYSTEINE DESULFHYDRASE"/>
    <property type="match status" value="1"/>
</dbReference>
<dbReference type="SUPFAM" id="SSF53383">
    <property type="entry name" value="PLP-dependent transferases"/>
    <property type="match status" value="1"/>
</dbReference>
<evidence type="ECO:0000259" key="2">
    <source>
        <dbReference type="Pfam" id="PF00266"/>
    </source>
</evidence>
<feature type="domain" description="Aminotransferase class V" evidence="2">
    <location>
        <begin position="114"/>
        <end position="377"/>
    </location>
</feature>